<evidence type="ECO:0000259" key="5">
    <source>
        <dbReference type="Pfam" id="PF17137"/>
    </source>
</evidence>
<dbReference type="Proteomes" id="UP000003711">
    <property type="component" value="Unassembled WGS sequence"/>
</dbReference>
<gene>
    <name evidence="7" type="ORF">BACCELL_01856</name>
</gene>
<evidence type="ECO:0000259" key="4">
    <source>
        <dbReference type="Pfam" id="PF13802"/>
    </source>
</evidence>
<dbReference type="SUPFAM" id="SSF74650">
    <property type="entry name" value="Galactose mutarotase-like"/>
    <property type="match status" value="1"/>
</dbReference>
<sequence length="733" mass="81589">MENNLVNNITKINNNMNFNHLKTAMICLLAVCIQITHAGTQQVNIERSFMVGDGIAQFIPTGYDAKKIPSFALQSEPRKKGELASNWTLMPEFFLNDGKAGASLAVPEGTSLYGGGEVTGTLLRNGKTIKLWNTDSGAYGVDGGKRLYQSHPWIMGVRKDGTSFGILFDTTWKAELSSMDDKIELRSEGELFRVFIIDRESPQAVVKGLSELIGTMPMIPRWAMGYQQCRFSYSPDSRVLEIADNFRERRIPCDVIWMDIDYMDGYRIFTFNPKGFPNPKKLNQDLHLRGFHSAWMIDPGAKVDPDYFVYKSGTENDVWVKTADGKEYNGDAWPGSAAFPDFTCPKVSKWWSGLYKDFLAQGVDGVWNDVNEPQISNTPTGTMPEDNFHRGGGNLPAGSHLQYHNVYGFLMVKASRTGIEAVRPEKRPFILTRSNFLGGQRYAATWTGDNGSSWEHLKMSIPMSITLGLSGQPFSGADIGGFLFNADADLWGHWIGLGAFYPFSRAHACAGTNDKEPWAFGKEVEDAARTALERRYMLLPYLYTLLQEASETGMPIMQPAFFADPKDLSLRGEEKVFLLGSDLLVIPSWAEQVALPKGIWEEFSLFPGDNKDKYQSKLKIRGGAIIPTGKIIQNTTEKSLDPLTLLVCLDEQGKASGSMYWDEGEGWSFKKGNYSLQQFTAEKGANNKVIVKLAGKTGKYQTENKDMAIVKVVTKQGIRQGSGNLTEGIEIQL</sequence>
<dbReference type="InterPro" id="IPR000322">
    <property type="entry name" value="Glyco_hydro_31_TIM"/>
</dbReference>
<dbReference type="Pfam" id="PF13802">
    <property type="entry name" value="Gal_mutarotas_2"/>
    <property type="match status" value="1"/>
</dbReference>
<keyword evidence="2 7" id="KW-0326">Glycosidase</keyword>
<dbReference type="AlphaFoldDB" id="E2NC49"/>
<dbReference type="InterPro" id="IPR017853">
    <property type="entry name" value="GH"/>
</dbReference>
<dbReference type="EC" id="3.2.1.-" evidence="7"/>
<accession>E2NC49</accession>
<dbReference type="CDD" id="cd14752">
    <property type="entry name" value="GH31_N"/>
    <property type="match status" value="1"/>
</dbReference>
<protein>
    <submittedName>
        <fullName evidence="7">Glycosyl hydrolase, family 31</fullName>
        <ecNumber evidence="7">3.2.1.-</ecNumber>
    </submittedName>
</protein>
<reference evidence="7 8" key="2">
    <citation type="submission" date="2009-01" db="EMBL/GenBank/DDBJ databases">
        <title>Draft genome sequence of Bacteroides cellulosilyticus (DSM 14838).</title>
        <authorList>
            <person name="Sudarsanam P."/>
            <person name="Ley R."/>
            <person name="Guruge J."/>
            <person name="Turnbaugh P.J."/>
            <person name="Mahowald M."/>
            <person name="Liep D."/>
            <person name="Gordon J."/>
        </authorList>
    </citation>
    <scope>NUCLEOTIDE SEQUENCE [LARGE SCALE GENOMIC DNA]</scope>
    <source>
        <strain evidence="7 8">DSM 14838</strain>
    </source>
</reference>
<dbReference type="Gene3D" id="2.60.40.1180">
    <property type="entry name" value="Golgi alpha-mannosidase II"/>
    <property type="match status" value="1"/>
</dbReference>
<evidence type="ECO:0000259" key="3">
    <source>
        <dbReference type="Pfam" id="PF01055"/>
    </source>
</evidence>
<dbReference type="InterPro" id="IPR025887">
    <property type="entry name" value="Glyco_hydro_31_N_dom"/>
</dbReference>
<dbReference type="SUPFAM" id="SSF51011">
    <property type="entry name" value="Glycosyl hydrolase domain"/>
    <property type="match status" value="1"/>
</dbReference>
<feature type="domain" description="Glycosyl hydrolase family 31 C-terminal" evidence="6">
    <location>
        <begin position="553"/>
        <end position="626"/>
    </location>
</feature>
<dbReference type="EMBL" id="ACCH01000147">
    <property type="protein sequence ID" value="EEF90524.1"/>
    <property type="molecule type" value="Genomic_DNA"/>
</dbReference>
<comment type="similarity">
    <text evidence="1 2">Belongs to the glycosyl hydrolase 31 family.</text>
</comment>
<dbReference type="InterPro" id="IPR013780">
    <property type="entry name" value="Glyco_hydro_b"/>
</dbReference>
<dbReference type="GO" id="GO:0030246">
    <property type="term" value="F:carbohydrate binding"/>
    <property type="evidence" value="ECO:0007669"/>
    <property type="project" value="InterPro"/>
</dbReference>
<name>E2NC49_9BACE</name>
<dbReference type="Gene3D" id="3.20.20.80">
    <property type="entry name" value="Glycosidases"/>
    <property type="match status" value="1"/>
</dbReference>
<dbReference type="SUPFAM" id="SSF51445">
    <property type="entry name" value="(Trans)glycosidases"/>
    <property type="match status" value="1"/>
</dbReference>
<dbReference type="InterPro" id="IPR011013">
    <property type="entry name" value="Gal_mutarotase_sf_dom"/>
</dbReference>
<dbReference type="PANTHER" id="PTHR22762:SF120">
    <property type="entry name" value="HETEROGLYCAN GLUCOSIDASE 1"/>
    <property type="match status" value="1"/>
</dbReference>
<feature type="domain" description="Glycoside hydrolase family 31 N-terminal" evidence="4">
    <location>
        <begin position="100"/>
        <end position="174"/>
    </location>
</feature>
<dbReference type="Pfam" id="PF17137">
    <property type="entry name" value="DUF5110"/>
    <property type="match status" value="1"/>
</dbReference>
<feature type="domain" description="Glycoside hydrolase family 31 TIM barrel" evidence="3">
    <location>
        <begin position="217"/>
        <end position="545"/>
    </location>
</feature>
<organism evidence="7 8">
    <name type="scientific">Bacteroides cellulosilyticus DSM 14838</name>
    <dbReference type="NCBI Taxonomy" id="537012"/>
    <lineage>
        <taxon>Bacteria</taxon>
        <taxon>Pseudomonadati</taxon>
        <taxon>Bacteroidota</taxon>
        <taxon>Bacteroidia</taxon>
        <taxon>Bacteroidales</taxon>
        <taxon>Bacteroidaceae</taxon>
        <taxon>Bacteroides</taxon>
    </lineage>
</organism>
<dbReference type="PANTHER" id="PTHR22762">
    <property type="entry name" value="ALPHA-GLUCOSIDASE"/>
    <property type="match status" value="1"/>
</dbReference>
<evidence type="ECO:0000256" key="1">
    <source>
        <dbReference type="ARBA" id="ARBA00007806"/>
    </source>
</evidence>
<dbReference type="CDD" id="cd06604">
    <property type="entry name" value="GH31_glucosidase_II_MalA"/>
    <property type="match status" value="1"/>
</dbReference>
<reference evidence="7 8" key="1">
    <citation type="submission" date="2008-12" db="EMBL/GenBank/DDBJ databases">
        <authorList>
            <person name="Fulton L."/>
            <person name="Clifton S."/>
            <person name="Fulton B."/>
            <person name="Xu J."/>
            <person name="Minx P."/>
            <person name="Pepin K.H."/>
            <person name="Johnson M."/>
            <person name="Bhonagiri V."/>
            <person name="Nash W.E."/>
            <person name="Mardis E.R."/>
            <person name="Wilson R.K."/>
        </authorList>
    </citation>
    <scope>NUCLEOTIDE SEQUENCE [LARGE SCALE GENOMIC DNA]</scope>
    <source>
        <strain evidence="7 8">DSM 14838</strain>
    </source>
</reference>
<dbReference type="GO" id="GO:0004553">
    <property type="term" value="F:hydrolase activity, hydrolyzing O-glycosyl compounds"/>
    <property type="evidence" value="ECO:0007669"/>
    <property type="project" value="InterPro"/>
</dbReference>
<evidence type="ECO:0000256" key="2">
    <source>
        <dbReference type="RuleBase" id="RU361185"/>
    </source>
</evidence>
<dbReference type="HOGENOM" id="CLU_000631_7_2_10"/>
<comment type="caution">
    <text evidence="7">The sequence shown here is derived from an EMBL/GenBank/DDBJ whole genome shotgun (WGS) entry which is preliminary data.</text>
</comment>
<dbReference type="Pfam" id="PF01055">
    <property type="entry name" value="Glyco_hydro_31_2nd"/>
    <property type="match status" value="1"/>
</dbReference>
<dbReference type="Pfam" id="PF21365">
    <property type="entry name" value="Glyco_hydro_31_3rd"/>
    <property type="match status" value="1"/>
</dbReference>
<dbReference type="GO" id="GO:0005975">
    <property type="term" value="P:carbohydrate metabolic process"/>
    <property type="evidence" value="ECO:0007669"/>
    <property type="project" value="InterPro"/>
</dbReference>
<dbReference type="InterPro" id="IPR048395">
    <property type="entry name" value="Glyco_hydro_31_C"/>
</dbReference>
<dbReference type="Gene3D" id="2.60.40.1760">
    <property type="entry name" value="glycosyl hydrolase (family 31)"/>
    <property type="match status" value="1"/>
</dbReference>
<feature type="domain" description="DUF5110" evidence="5">
    <location>
        <begin position="642"/>
        <end position="708"/>
    </location>
</feature>
<evidence type="ECO:0000313" key="8">
    <source>
        <dbReference type="Proteomes" id="UP000003711"/>
    </source>
</evidence>
<proteinExistence type="inferred from homology"/>
<evidence type="ECO:0000259" key="6">
    <source>
        <dbReference type="Pfam" id="PF21365"/>
    </source>
</evidence>
<dbReference type="InterPro" id="IPR033403">
    <property type="entry name" value="DUF5110"/>
</dbReference>
<evidence type="ECO:0000313" key="7">
    <source>
        <dbReference type="EMBL" id="EEF90524.1"/>
    </source>
</evidence>
<keyword evidence="2 7" id="KW-0378">Hydrolase</keyword>